<dbReference type="AlphaFoldDB" id="E2DHV7"/>
<keyword evidence="5" id="KW-1278">Translocase</keyword>
<feature type="transmembrane region" description="Helical" evidence="9">
    <location>
        <begin position="83"/>
        <end position="106"/>
    </location>
</feature>
<organism evidence="11">
    <name type="scientific">Arcuatula senhousia</name>
    <name type="common">Asian date mussel</name>
    <name type="synonym">Musculista senhousia</name>
    <dbReference type="NCBI Taxonomy" id="1954227"/>
    <lineage>
        <taxon>Eukaryota</taxon>
        <taxon>Metazoa</taxon>
        <taxon>Spiralia</taxon>
        <taxon>Lophotrochozoa</taxon>
        <taxon>Mollusca</taxon>
        <taxon>Bivalvia</taxon>
        <taxon>Autobranchia</taxon>
        <taxon>Pteriomorphia</taxon>
        <taxon>Mytilida</taxon>
        <taxon>Mytiloidea</taxon>
        <taxon>Mytilidae</taxon>
        <taxon>Arcuatulinae</taxon>
        <taxon>Arcuatula</taxon>
    </lineage>
</organism>
<accession>E2DHV7</accession>
<feature type="transmembrane region" description="Helical" evidence="9">
    <location>
        <begin position="127"/>
        <end position="147"/>
    </location>
</feature>
<dbReference type="Gene3D" id="1.20.120.80">
    <property type="entry name" value="Cytochrome c oxidase, subunit III, four-helix bundle"/>
    <property type="match status" value="1"/>
</dbReference>
<dbReference type="PANTHER" id="PTHR11403">
    <property type="entry name" value="CYTOCHROME C OXIDASE SUBUNIT III"/>
    <property type="match status" value="1"/>
</dbReference>
<evidence type="ECO:0000259" key="10">
    <source>
        <dbReference type="PROSITE" id="PS50253"/>
    </source>
</evidence>
<feature type="transmembrane region" description="Helical" evidence="9">
    <location>
        <begin position="241"/>
        <end position="267"/>
    </location>
</feature>
<evidence type="ECO:0000256" key="2">
    <source>
        <dbReference type="ARBA" id="ARBA00010581"/>
    </source>
</evidence>
<dbReference type="GO" id="GO:0016020">
    <property type="term" value="C:membrane"/>
    <property type="evidence" value="ECO:0007669"/>
    <property type="project" value="UniProtKB-SubCell"/>
</dbReference>
<dbReference type="CDD" id="cd01665">
    <property type="entry name" value="Cyt_c_Oxidase_III"/>
    <property type="match status" value="1"/>
</dbReference>
<proteinExistence type="inferred from homology"/>
<dbReference type="InterPro" id="IPR000298">
    <property type="entry name" value="Cyt_c_oxidase-like_su3"/>
</dbReference>
<dbReference type="Pfam" id="PF00510">
    <property type="entry name" value="COX3"/>
    <property type="match status" value="1"/>
</dbReference>
<feature type="transmembrane region" description="Helical" evidence="9">
    <location>
        <begin position="208"/>
        <end position="229"/>
    </location>
</feature>
<dbReference type="PROSITE" id="PS50253">
    <property type="entry name" value="COX3"/>
    <property type="match status" value="1"/>
</dbReference>
<evidence type="ECO:0000256" key="9">
    <source>
        <dbReference type="SAM" id="Phobius"/>
    </source>
</evidence>
<dbReference type="GO" id="GO:0005739">
    <property type="term" value="C:mitochondrion"/>
    <property type="evidence" value="ECO:0007669"/>
    <property type="project" value="TreeGrafter"/>
</dbReference>
<comment type="similarity">
    <text evidence="2 8">Belongs to the cytochrome c oxidase subunit 3 family.</text>
</comment>
<dbReference type="InterPro" id="IPR033945">
    <property type="entry name" value="Cyt_c_oxase_su3_dom"/>
</dbReference>
<dbReference type="SUPFAM" id="SSF81452">
    <property type="entry name" value="Cytochrome c oxidase subunit III-like"/>
    <property type="match status" value="1"/>
</dbReference>
<dbReference type="InterPro" id="IPR035973">
    <property type="entry name" value="Cyt_c_oxidase_su3-like_sf"/>
</dbReference>
<gene>
    <name evidence="11" type="primary">COX3</name>
</gene>
<feature type="transmembrane region" description="Helical" evidence="9">
    <location>
        <begin position="159"/>
        <end position="176"/>
    </location>
</feature>
<evidence type="ECO:0000256" key="7">
    <source>
        <dbReference type="ARBA" id="ARBA00023136"/>
    </source>
</evidence>
<dbReference type="GO" id="GO:0006123">
    <property type="term" value="P:mitochondrial electron transport, cytochrome c to oxygen"/>
    <property type="evidence" value="ECO:0007669"/>
    <property type="project" value="TreeGrafter"/>
</dbReference>
<dbReference type="Gene3D" id="1.10.287.70">
    <property type="match status" value="1"/>
</dbReference>
<comment type="function">
    <text evidence="8">Component of the cytochrome c oxidase, the last enzyme in the mitochondrial electron transport chain which drives oxidative phosphorylation. The respiratory chain contains 3 multisubunit complexes succinate dehydrogenase (complex II, CII), ubiquinol-cytochrome c oxidoreductase (cytochrome b-c1 complex, complex III, CIII) and cytochrome c oxidase (complex IV, CIV), that cooperate to transfer electrons derived from NADH and succinate to molecular oxygen, creating an electrochemical gradient over the inner membrane that drives transmembrane transport and the ATP synthase. Cytochrome c oxidase is the component of the respiratory chain that catalyzes the reduction of oxygen to water. Electrons originating from reduced cytochrome c in the intermembrane space (IMS) are transferred via the dinuclear copper A center (CU(A)) of subunit 2 and heme A of subunit 1 to the active site in subunit 1, a binuclear center (BNC) formed by heme A3 and copper B (CU(B)). The BNC reduces molecular oxygen to 2 water molecules using 4 electrons from cytochrome c in the IMS and 4 protons from the mitochondrial matrix.</text>
</comment>
<feature type="domain" description="Heme-copper oxidase subunit III family profile" evidence="10">
    <location>
        <begin position="5"/>
        <end position="263"/>
    </location>
</feature>
<protein>
    <recommendedName>
        <fullName evidence="3 8">Cytochrome c oxidase subunit 3</fullName>
    </recommendedName>
</protein>
<name>E2DHV7_ARCSE</name>
<reference evidence="11" key="1">
    <citation type="journal article" date="2011" name="BMC Genomics">
        <title>Mitochondrial genomes and Doubly Uniparental Inheritance: new insights from Musculista senhousia sex-linked mitochondrial DNAs (Bivalvia Mytilidae).</title>
        <authorList>
            <person name="Passamonti M."/>
            <person name="Ricci A."/>
            <person name="Milani L."/>
            <person name="Ghiselli F."/>
        </authorList>
    </citation>
    <scope>NUCLEOTIDE SEQUENCE</scope>
</reference>
<keyword evidence="6 9" id="KW-1133">Transmembrane helix</keyword>
<evidence type="ECO:0000256" key="1">
    <source>
        <dbReference type="ARBA" id="ARBA00004141"/>
    </source>
</evidence>
<dbReference type="EMBL" id="GU001953">
    <property type="protein sequence ID" value="ACY00218.1"/>
    <property type="molecule type" value="Genomic_DNA"/>
</dbReference>
<evidence type="ECO:0000256" key="8">
    <source>
        <dbReference type="RuleBase" id="RU003375"/>
    </source>
</evidence>
<keyword evidence="8 11" id="KW-0496">Mitochondrion</keyword>
<feature type="transmembrane region" description="Helical" evidence="9">
    <location>
        <begin position="17"/>
        <end position="35"/>
    </location>
</feature>
<dbReference type="InterPro" id="IPR024791">
    <property type="entry name" value="Cyt_c/ubiquinol_Oxase_su3"/>
</dbReference>
<evidence type="ECO:0000256" key="5">
    <source>
        <dbReference type="ARBA" id="ARBA00022967"/>
    </source>
</evidence>
<dbReference type="PANTHER" id="PTHR11403:SF7">
    <property type="entry name" value="CYTOCHROME C OXIDASE SUBUNIT 3"/>
    <property type="match status" value="1"/>
</dbReference>
<evidence type="ECO:0000313" key="11">
    <source>
        <dbReference type="EMBL" id="ACY00218.1"/>
    </source>
</evidence>
<evidence type="ECO:0000256" key="4">
    <source>
        <dbReference type="ARBA" id="ARBA00022692"/>
    </source>
</evidence>
<dbReference type="InterPro" id="IPR013833">
    <property type="entry name" value="Cyt_c_oxidase_su3_a-hlx"/>
</dbReference>
<comment type="subcellular location">
    <subcellularLocation>
        <location evidence="1">Membrane</location>
        <topology evidence="1">Multi-pass membrane protein</topology>
    </subcellularLocation>
</comment>
<dbReference type="GO" id="GO:0004129">
    <property type="term" value="F:cytochrome-c oxidase activity"/>
    <property type="evidence" value="ECO:0007669"/>
    <property type="project" value="InterPro"/>
</dbReference>
<evidence type="ECO:0000256" key="6">
    <source>
        <dbReference type="ARBA" id="ARBA00022989"/>
    </source>
</evidence>
<geneLocation type="mitochondrion" evidence="11"/>
<feature type="transmembrane region" description="Helical" evidence="9">
    <location>
        <begin position="42"/>
        <end position="63"/>
    </location>
</feature>
<sequence length="284" mass="33201">MARNPFNYYYVPGLSPWPFLVALNIGSLCLSLVMWMHRSVDFMVLLLPVLGVLLCLLCWWRNLLDEVDLGFHNRYVVKTYRDGVAIFIFSEAMMFFSLFWAFLYSSESPSASLDLLWPPLGVRCPKPFSTALFSTGLLISSSFYCVWAHKAMYSRDYSWAPIIGVAYSVLCGAVFLRYQFHEYYMNSFSMADSVFGSCFYILTGFHGFHVVIGSLWLLVSMFRLILGHFSRKRHFGLVACFWYWHFVDVVWVFVWLLFYLVMGGWLFEKWMAYKGLEKFIIPSE</sequence>
<evidence type="ECO:0000256" key="3">
    <source>
        <dbReference type="ARBA" id="ARBA00015944"/>
    </source>
</evidence>
<keyword evidence="7 9" id="KW-0472">Membrane</keyword>
<keyword evidence="4 8" id="KW-0812">Transmembrane</keyword>